<dbReference type="PANTHER" id="PTHR22807">
    <property type="entry name" value="NOP2 YEAST -RELATED NOL1/NOP2/FMU SUN DOMAIN-CONTAINING"/>
    <property type="match status" value="1"/>
</dbReference>
<name>A0A2P7QPK0_9SPHN</name>
<dbReference type="EMBL" id="PXYI01000004">
    <property type="protein sequence ID" value="PSJ39889.1"/>
    <property type="molecule type" value="Genomic_DNA"/>
</dbReference>
<dbReference type="PRINTS" id="PR02008">
    <property type="entry name" value="RCMTFAMILY"/>
</dbReference>
<dbReference type="GO" id="GO:0001510">
    <property type="term" value="P:RNA methylation"/>
    <property type="evidence" value="ECO:0007669"/>
    <property type="project" value="InterPro"/>
</dbReference>
<gene>
    <name evidence="7" type="ORF">C7I55_15150</name>
</gene>
<accession>A0A2P7QPK0</accession>
<evidence type="ECO:0000256" key="4">
    <source>
        <dbReference type="ARBA" id="ARBA00022884"/>
    </source>
</evidence>
<dbReference type="RefSeq" id="WP_106513784.1">
    <property type="nucleotide sequence ID" value="NZ_PXYI01000004.1"/>
</dbReference>
<dbReference type="CDD" id="cd02440">
    <property type="entry name" value="AdoMet_MTases"/>
    <property type="match status" value="1"/>
</dbReference>
<dbReference type="InterPro" id="IPR001678">
    <property type="entry name" value="MeTrfase_RsmB-F_NOP2_dom"/>
</dbReference>
<keyword evidence="1 5" id="KW-0489">Methyltransferase</keyword>
<dbReference type="PANTHER" id="PTHR22807:SF53">
    <property type="entry name" value="RIBOSOMAL RNA SMALL SUBUNIT METHYLTRANSFERASE B-RELATED"/>
    <property type="match status" value="1"/>
</dbReference>
<feature type="active site" description="Nucleophile" evidence="5">
    <location>
        <position position="335"/>
    </location>
</feature>
<keyword evidence="3 5" id="KW-0949">S-adenosyl-L-methionine</keyword>
<evidence type="ECO:0000256" key="5">
    <source>
        <dbReference type="PROSITE-ProRule" id="PRU01023"/>
    </source>
</evidence>
<dbReference type="OrthoDB" id="9810297at2"/>
<dbReference type="GO" id="GO:0003723">
    <property type="term" value="F:RNA binding"/>
    <property type="evidence" value="ECO:0007669"/>
    <property type="project" value="UniProtKB-UniRule"/>
</dbReference>
<sequence length="393" mass="42007">MTPAARVQAAIELLDEILAAARTAGPAADTVITRWFKTRRYAGSKDRRAVRELVYRAIRRSGEIPASGRAALLGVAEEEPELRTLFDGSPHAPAPVGEGEATAPAAVAPHWLNDLFDPVVEPGTRAALLARAPLDLRVNRLRGSRDEAHAALPEATPSPLSPIGLRMPEGFRIEDSEAWLSGLVEVQDEGSQLLALACEARPGLTVVDLCAGAGGKTLALAAEMANQRRLVASDADRGRLSRMAPRLQRAGVTNVETRLLNPGCERDALADLRSGADIVLVDAPCSGTGTWRRNPETRWRLTPDRLARLVTLQAHLLDVAAELVRPGGFLVYAVCSLLRQEGRDQAERFSDRSSLVPSPLAMAAGIAAGTGRILSPAQDGTDGFFVARWQAPC</sequence>
<evidence type="ECO:0000313" key="7">
    <source>
        <dbReference type="EMBL" id="PSJ39889.1"/>
    </source>
</evidence>
<dbReference type="SUPFAM" id="SSF53335">
    <property type="entry name" value="S-adenosyl-L-methionine-dependent methyltransferases"/>
    <property type="match status" value="1"/>
</dbReference>
<comment type="similarity">
    <text evidence="5">Belongs to the class I-like SAM-binding methyltransferase superfamily. RsmB/NOP family.</text>
</comment>
<protein>
    <submittedName>
        <fullName evidence="7">RNA methyltransferase</fullName>
    </submittedName>
</protein>
<feature type="binding site" evidence="5">
    <location>
        <position position="282"/>
    </location>
    <ligand>
        <name>S-adenosyl-L-methionine</name>
        <dbReference type="ChEBI" id="CHEBI:59789"/>
    </ligand>
</feature>
<organism evidence="7 8">
    <name type="scientific">Allosphingosinicella deserti</name>
    <dbReference type="NCBI Taxonomy" id="2116704"/>
    <lineage>
        <taxon>Bacteria</taxon>
        <taxon>Pseudomonadati</taxon>
        <taxon>Pseudomonadota</taxon>
        <taxon>Alphaproteobacteria</taxon>
        <taxon>Sphingomonadales</taxon>
        <taxon>Sphingomonadaceae</taxon>
        <taxon>Allosphingosinicella</taxon>
    </lineage>
</organism>
<comment type="caution">
    <text evidence="7">The sequence shown here is derived from an EMBL/GenBank/DDBJ whole genome shotgun (WGS) entry which is preliminary data.</text>
</comment>
<dbReference type="AlphaFoldDB" id="A0A2P7QPK0"/>
<dbReference type="InterPro" id="IPR049560">
    <property type="entry name" value="MeTrfase_RsmB-F_NOP2_cat"/>
</dbReference>
<comment type="caution">
    <text evidence="5">Lacks conserved residue(s) required for the propagation of feature annotation.</text>
</comment>
<evidence type="ECO:0000259" key="6">
    <source>
        <dbReference type="PROSITE" id="PS51686"/>
    </source>
</evidence>
<feature type="binding site" evidence="5">
    <location>
        <position position="234"/>
    </location>
    <ligand>
        <name>S-adenosyl-L-methionine</name>
        <dbReference type="ChEBI" id="CHEBI:59789"/>
    </ligand>
</feature>
<dbReference type="PROSITE" id="PS51686">
    <property type="entry name" value="SAM_MT_RSMB_NOP"/>
    <property type="match status" value="1"/>
</dbReference>
<keyword evidence="2 5" id="KW-0808">Transferase</keyword>
<dbReference type="InterPro" id="IPR023267">
    <property type="entry name" value="RCMT"/>
</dbReference>
<keyword evidence="8" id="KW-1185">Reference proteome</keyword>
<dbReference type="InterPro" id="IPR029063">
    <property type="entry name" value="SAM-dependent_MTases_sf"/>
</dbReference>
<evidence type="ECO:0000256" key="3">
    <source>
        <dbReference type="ARBA" id="ARBA00022691"/>
    </source>
</evidence>
<feature type="domain" description="SAM-dependent MTase RsmB/NOP-type" evidence="6">
    <location>
        <begin position="112"/>
        <end position="392"/>
    </location>
</feature>
<dbReference type="Proteomes" id="UP000241167">
    <property type="component" value="Unassembled WGS sequence"/>
</dbReference>
<keyword evidence="4 5" id="KW-0694">RNA-binding</keyword>
<dbReference type="GO" id="GO:0008173">
    <property type="term" value="F:RNA methyltransferase activity"/>
    <property type="evidence" value="ECO:0007669"/>
    <property type="project" value="InterPro"/>
</dbReference>
<evidence type="ECO:0000256" key="1">
    <source>
        <dbReference type="ARBA" id="ARBA00022603"/>
    </source>
</evidence>
<evidence type="ECO:0000256" key="2">
    <source>
        <dbReference type="ARBA" id="ARBA00022679"/>
    </source>
</evidence>
<evidence type="ECO:0000313" key="8">
    <source>
        <dbReference type="Proteomes" id="UP000241167"/>
    </source>
</evidence>
<proteinExistence type="inferred from homology"/>
<dbReference type="Pfam" id="PF01189">
    <property type="entry name" value="Methyltr_RsmB-F"/>
    <property type="match status" value="1"/>
</dbReference>
<dbReference type="Gene3D" id="3.40.50.150">
    <property type="entry name" value="Vaccinia Virus protein VP39"/>
    <property type="match status" value="1"/>
</dbReference>
<reference evidence="7 8" key="1">
    <citation type="submission" date="2018-03" db="EMBL/GenBank/DDBJ databases">
        <title>The draft genome of Sphingosinicella sp. GL-C-18.</title>
        <authorList>
            <person name="Liu L."/>
            <person name="Li L."/>
            <person name="Liang L."/>
            <person name="Zhang X."/>
            <person name="Wang T."/>
        </authorList>
    </citation>
    <scope>NUCLEOTIDE SEQUENCE [LARGE SCALE GENOMIC DNA]</scope>
    <source>
        <strain evidence="7 8">GL-C-18</strain>
    </source>
</reference>